<keyword evidence="3" id="KW-1185">Reference proteome</keyword>
<protein>
    <submittedName>
        <fullName evidence="2">Uncharacterized protein</fullName>
    </submittedName>
</protein>
<gene>
    <name evidence="2" type="ORF">HJG63_010731</name>
</gene>
<dbReference type="Proteomes" id="UP000593571">
    <property type="component" value="Unassembled WGS sequence"/>
</dbReference>
<reference evidence="2 3" key="1">
    <citation type="journal article" date="2020" name="Nature">
        <title>Six reference-quality genomes reveal evolution of bat adaptations.</title>
        <authorList>
            <person name="Jebb D."/>
            <person name="Huang Z."/>
            <person name="Pippel M."/>
            <person name="Hughes G.M."/>
            <person name="Lavrichenko K."/>
            <person name="Devanna P."/>
            <person name="Winkler S."/>
            <person name="Jermiin L.S."/>
            <person name="Skirmuntt E.C."/>
            <person name="Katzourakis A."/>
            <person name="Burkitt-Gray L."/>
            <person name="Ray D.A."/>
            <person name="Sullivan K.A.M."/>
            <person name="Roscito J.G."/>
            <person name="Kirilenko B.M."/>
            <person name="Davalos L.M."/>
            <person name="Corthals A.P."/>
            <person name="Power M.L."/>
            <person name="Jones G."/>
            <person name="Ransome R.D."/>
            <person name="Dechmann D.K.N."/>
            <person name="Locatelli A.G."/>
            <person name="Puechmaille S.J."/>
            <person name="Fedrigo O."/>
            <person name="Jarvis E.D."/>
            <person name="Hiller M."/>
            <person name="Vernes S.C."/>
            <person name="Myers E.W."/>
            <person name="Teeling E.C."/>
        </authorList>
    </citation>
    <scope>NUCLEOTIDE SEQUENCE [LARGE SCALE GENOMIC DNA]</scope>
    <source>
        <strain evidence="2">MRouAeg1</strain>
        <tissue evidence="2">Muscle</tissue>
    </source>
</reference>
<proteinExistence type="predicted"/>
<accession>A0A7J8IMS1</accession>
<organism evidence="2 3">
    <name type="scientific">Rousettus aegyptiacus</name>
    <name type="common">Egyptian fruit bat</name>
    <name type="synonym">Pteropus aegyptiacus</name>
    <dbReference type="NCBI Taxonomy" id="9407"/>
    <lineage>
        <taxon>Eukaryota</taxon>
        <taxon>Metazoa</taxon>
        <taxon>Chordata</taxon>
        <taxon>Craniata</taxon>
        <taxon>Vertebrata</taxon>
        <taxon>Euteleostomi</taxon>
        <taxon>Mammalia</taxon>
        <taxon>Eutheria</taxon>
        <taxon>Laurasiatheria</taxon>
        <taxon>Chiroptera</taxon>
        <taxon>Yinpterochiroptera</taxon>
        <taxon>Pteropodoidea</taxon>
        <taxon>Pteropodidae</taxon>
        <taxon>Rousettinae</taxon>
        <taxon>Rousettus</taxon>
    </lineage>
</organism>
<dbReference type="EMBL" id="JACASE010000003">
    <property type="protein sequence ID" value="KAF6485581.1"/>
    <property type="molecule type" value="Genomic_DNA"/>
</dbReference>
<dbReference type="AlphaFoldDB" id="A0A7J8IMS1"/>
<sequence length="145" mass="16092">MGPAGTGEWLLCLWVPKAGCYLHDSEESSEKPDTSEEIKFRSAFEIDDLGQMRQPRVVLGLPGPGWQWRGALNQPKMAGARNGVESRSWTVESTAERARASQAGQEAKADNETSQQGKTWRSRIGGISLIIRGEMRLMGCIPWKF</sequence>
<evidence type="ECO:0000313" key="2">
    <source>
        <dbReference type="EMBL" id="KAF6485581.1"/>
    </source>
</evidence>
<feature type="region of interest" description="Disordered" evidence="1">
    <location>
        <begin position="77"/>
        <end position="119"/>
    </location>
</feature>
<evidence type="ECO:0000313" key="3">
    <source>
        <dbReference type="Proteomes" id="UP000593571"/>
    </source>
</evidence>
<name>A0A7J8IMS1_ROUAE</name>
<comment type="caution">
    <text evidence="2">The sequence shown here is derived from an EMBL/GenBank/DDBJ whole genome shotgun (WGS) entry which is preliminary data.</text>
</comment>
<evidence type="ECO:0000256" key="1">
    <source>
        <dbReference type="SAM" id="MobiDB-lite"/>
    </source>
</evidence>